<dbReference type="Gene3D" id="2.60.40.10">
    <property type="entry name" value="Immunoglobulins"/>
    <property type="match status" value="1"/>
</dbReference>
<feature type="domain" description="HYR" evidence="7">
    <location>
        <begin position="789"/>
        <end position="889"/>
    </location>
</feature>
<feature type="domain" description="HYR" evidence="7">
    <location>
        <begin position="1965"/>
        <end position="2065"/>
    </location>
</feature>
<dbReference type="Pfam" id="PF02494">
    <property type="entry name" value="HYR"/>
    <property type="match status" value="9"/>
</dbReference>
<feature type="domain" description="HYR" evidence="7">
    <location>
        <begin position="985"/>
        <end position="1085"/>
    </location>
</feature>
<name>A0A835WMF9_9CHLO</name>
<feature type="domain" description="EGF-like" evidence="6">
    <location>
        <begin position="200"/>
        <end position="241"/>
    </location>
</feature>
<feature type="disulfide bond" evidence="4">
    <location>
        <begin position="272"/>
        <end position="281"/>
    </location>
</feature>
<dbReference type="Pfam" id="PF12947">
    <property type="entry name" value="EGF_3"/>
    <property type="match status" value="5"/>
</dbReference>
<feature type="domain" description="EGF-like" evidence="6">
    <location>
        <begin position="452"/>
        <end position="491"/>
    </location>
</feature>
<dbReference type="InterPro" id="IPR024731">
    <property type="entry name" value="NELL2-like_EGF"/>
</dbReference>
<keyword evidence="1 4" id="KW-0245">EGF-like domain</keyword>
<dbReference type="SUPFAM" id="SSF57196">
    <property type="entry name" value="EGF/Laminin"/>
    <property type="match status" value="6"/>
</dbReference>
<feature type="domain" description="EGF-like" evidence="6">
    <location>
        <begin position="326"/>
        <end position="366"/>
    </location>
</feature>
<keyword evidence="2" id="KW-0677">Repeat</keyword>
<dbReference type="PROSITE" id="PS50026">
    <property type="entry name" value="EGF_3"/>
    <property type="match status" value="12"/>
</dbReference>
<evidence type="ECO:0000259" key="6">
    <source>
        <dbReference type="PROSITE" id="PS50026"/>
    </source>
</evidence>
<dbReference type="SMART" id="SM00179">
    <property type="entry name" value="EGF_CA"/>
    <property type="match status" value="9"/>
</dbReference>
<feature type="domain" description="HYR" evidence="7">
    <location>
        <begin position="1377"/>
        <end position="1477"/>
    </location>
</feature>
<feature type="disulfide bond" evidence="4">
    <location>
        <begin position="523"/>
        <end position="532"/>
    </location>
</feature>
<dbReference type="GO" id="GO:0005509">
    <property type="term" value="F:calcium ion binding"/>
    <property type="evidence" value="ECO:0007669"/>
    <property type="project" value="InterPro"/>
</dbReference>
<feature type="domain" description="HYR" evidence="7">
    <location>
        <begin position="5752"/>
        <end position="5833"/>
    </location>
</feature>
<feature type="domain" description="HYR" evidence="7">
    <location>
        <begin position="5258"/>
        <end position="5341"/>
    </location>
</feature>
<feature type="disulfide bond" evidence="4">
    <location>
        <begin position="169"/>
        <end position="186"/>
    </location>
</feature>
<keyword evidence="5" id="KW-0732">Signal</keyword>
<evidence type="ECO:0000256" key="2">
    <source>
        <dbReference type="ARBA" id="ARBA00022737"/>
    </source>
</evidence>
<gene>
    <name evidence="8" type="ORF">HYH02_000020</name>
</gene>
<dbReference type="Proteomes" id="UP000613740">
    <property type="component" value="Unassembled WGS sequence"/>
</dbReference>
<keyword evidence="9" id="KW-1185">Reference proteome</keyword>
<feature type="domain" description="EGF-like" evidence="6">
    <location>
        <begin position="79"/>
        <end position="117"/>
    </location>
</feature>
<dbReference type="CDD" id="cd00053">
    <property type="entry name" value="EGF"/>
    <property type="match status" value="1"/>
</dbReference>
<feature type="disulfide bond" evidence="4">
    <location>
        <begin position="107"/>
        <end position="116"/>
    </location>
</feature>
<dbReference type="PROSITE" id="PS50825">
    <property type="entry name" value="HYR"/>
    <property type="match status" value="25"/>
</dbReference>
<dbReference type="CDD" id="cd00054">
    <property type="entry name" value="EGF_CA"/>
    <property type="match status" value="3"/>
</dbReference>
<feature type="domain" description="HYR" evidence="7">
    <location>
        <begin position="3533"/>
        <end position="3633"/>
    </location>
</feature>
<feature type="domain" description="EGF-like" evidence="6">
    <location>
        <begin position="410"/>
        <end position="450"/>
    </location>
</feature>
<feature type="domain" description="HYR" evidence="7">
    <location>
        <begin position="3239"/>
        <end position="3339"/>
    </location>
</feature>
<feature type="signal peptide" evidence="5">
    <location>
        <begin position="1"/>
        <end position="22"/>
    </location>
</feature>
<evidence type="ECO:0008006" key="10">
    <source>
        <dbReference type="Google" id="ProtNLM"/>
    </source>
</evidence>
<dbReference type="SMART" id="SM00181">
    <property type="entry name" value="EGF"/>
    <property type="match status" value="12"/>
</dbReference>
<dbReference type="InterPro" id="IPR001881">
    <property type="entry name" value="EGF-like_Ca-bd_dom"/>
</dbReference>
<feature type="domain" description="HYR" evidence="7">
    <location>
        <begin position="3729"/>
        <end position="3829"/>
    </location>
</feature>
<feature type="domain" description="EGF-like" evidence="6">
    <location>
        <begin position="535"/>
        <end position="575"/>
    </location>
</feature>
<keyword evidence="3 4" id="KW-1015">Disulfide bond</keyword>
<feature type="domain" description="HYR" evidence="7">
    <location>
        <begin position="1573"/>
        <end position="1673"/>
    </location>
</feature>
<protein>
    <recommendedName>
        <fullName evidence="10">HYR domain-containing protein</fullName>
    </recommendedName>
</protein>
<dbReference type="PROSITE" id="PS00022">
    <property type="entry name" value="EGF_1"/>
    <property type="match status" value="6"/>
</dbReference>
<feature type="domain" description="HYR" evidence="7">
    <location>
        <begin position="2357"/>
        <end position="2457"/>
    </location>
</feature>
<feature type="disulfide bond" evidence="4">
    <location>
        <begin position="88"/>
        <end position="105"/>
    </location>
</feature>
<evidence type="ECO:0000256" key="1">
    <source>
        <dbReference type="ARBA" id="ARBA00022536"/>
    </source>
</evidence>
<dbReference type="InterPro" id="IPR013783">
    <property type="entry name" value="Ig-like_fold"/>
</dbReference>
<proteinExistence type="predicted"/>
<feature type="domain" description="HYR" evidence="7">
    <location>
        <begin position="2161"/>
        <end position="2261"/>
    </location>
</feature>
<evidence type="ECO:0000256" key="5">
    <source>
        <dbReference type="SAM" id="SignalP"/>
    </source>
</evidence>
<feature type="domain" description="HYR" evidence="7">
    <location>
        <begin position="4317"/>
        <end position="4417"/>
    </location>
</feature>
<feature type="domain" description="EGF-like" evidence="6">
    <location>
        <begin position="160"/>
        <end position="198"/>
    </location>
</feature>
<evidence type="ECO:0000256" key="3">
    <source>
        <dbReference type="ARBA" id="ARBA00023157"/>
    </source>
</evidence>
<evidence type="ECO:0000313" key="9">
    <source>
        <dbReference type="Proteomes" id="UP000613740"/>
    </source>
</evidence>
<dbReference type="OrthoDB" id="540558at2759"/>
<accession>A0A835WMF9</accession>
<reference evidence="8" key="1">
    <citation type="journal article" date="2020" name="bioRxiv">
        <title>Comparative genomics of Chlamydomonas.</title>
        <authorList>
            <person name="Craig R.J."/>
            <person name="Hasan A.R."/>
            <person name="Ness R.W."/>
            <person name="Keightley P.D."/>
        </authorList>
    </citation>
    <scope>NUCLEOTIDE SEQUENCE</scope>
    <source>
        <strain evidence="8">CCAP 11/173</strain>
    </source>
</reference>
<organism evidence="8 9">
    <name type="scientific">Chlamydomonas schloesseri</name>
    <dbReference type="NCBI Taxonomy" id="2026947"/>
    <lineage>
        <taxon>Eukaryota</taxon>
        <taxon>Viridiplantae</taxon>
        <taxon>Chlorophyta</taxon>
        <taxon>core chlorophytes</taxon>
        <taxon>Chlorophyceae</taxon>
        <taxon>CS clade</taxon>
        <taxon>Chlamydomonadales</taxon>
        <taxon>Chlamydomonadaceae</taxon>
        <taxon>Chlamydomonas</taxon>
    </lineage>
</organism>
<evidence type="ECO:0000313" key="8">
    <source>
        <dbReference type="EMBL" id="KAG2449914.1"/>
    </source>
</evidence>
<feature type="domain" description="HYR" evidence="7">
    <location>
        <begin position="4023"/>
        <end position="4123"/>
    </location>
</feature>
<feature type="domain" description="HYR" evidence="7">
    <location>
        <begin position="1181"/>
        <end position="1281"/>
    </location>
</feature>
<dbReference type="Gene3D" id="2.10.25.10">
    <property type="entry name" value="Laminin"/>
    <property type="match status" value="10"/>
</dbReference>
<sequence>MVITRASLLGALLLLSAASTEAGYSSFFSTRRILPTATNINECATITSPSVVCTNTAGSYSLVCATGYRTLDPVTKTCSANPCSAAPCKNGATCTPSTDYLSYTCTCSQWWTGKNCDVDVPECATNNGGCDPNATCNEVQGGAPTCTCKAGYKMFGTVCRANPCSAAPCKNGATCTPSTDYLSYTCTCSQWWTGKNCDVDVPECATNNGGCDPNATCNEVQGGAPTCTCKAGYKMFGTTCRANPCNASPSPCKNGATACTPTDDYLSQTCTCSQWWTGATCTQDVPECATNNGGCDPNATCNEVQGGAPTCTCNAGYKMFGTTCRANPCNASPSPCKNGATACTPTDDYLSQTCTCSQWWTGATCTQDVPECATNNGGCDPNATCNEVQGGAPTCTCNAGYKMFGTTCRANPCNASPSPCKNGATACTPTDDYLSQTCTCSQWWTGATCTQDVPECATNNGGCDPNATCNEVQGGAPTCTCKAGYKMFGTTCRANPCSATPSPCKNGGTCSPSADYLGQTCACTAFWQGATCEDDVLECTTANPCDTNASCTERSGLAPICTCKPGFSGDGKTCAANTVYAVQLQGVPTTVQLTCDNVGAFRTGLSNTLEAAMTGTPHTLTIVSVTAGTFDDSTCTANTAATATAVTTSRRRRAVLESTAPPPADVQLQLEQATAPNTAAIATATSATSATEDQAPPSITVPSATVVVPALGSQGADVDATSFNVLVTDNVDASVTATCTVPGAIPGSTTAISLTSTSVPFPLGDTTVTCTASDAATNPALAKSFIVRVEDQAPPSITVPSATVVVPALGSQGADVDATSFNVLVTDNVDASVTATCTVPGATPGSTTAISLTSTSVPFPLGDTTVTCTASDAATNPALAKSFIVRVEDQAPPSITVPSATVVVPALGSQGADVDATSFNVLVTDNVDASVTATCTVPGAIPGSTTAISLTSTSVPFPLGDTTVTCTASDAATNPALAKSFIVRVEDQAPPSITVPSATVVVPALGSQGADVDATSFNVLVTDNVDASVTATCTVPGATPGSTTAISLTSTSVPFPLGDTTVTCTASDAATNPALAKSFIVRVEDQAPPSITVPSATVVVPALGSQGADVDATSFNVLVTDNVDASVTAICTVPGATPGSTTAISLTSTSVPFPLGDTTVTCTASDAATNPALAKSFIVRVEDQAPPSITVPSATVVVPALGSQGADVDATSFNVLVTDNVDASVTATCTVPGATPGSTTAISLTSTSVPFPLGDTTVTCTASDAATNPALAKSFIVRVEDQAPPSITVPSATVVVPALGSQGADVDATSFNVLVTDNVDASVTATCTVPGATPGSTTAISLTSTSVPFPLGDTTVTCTASDAATNPALAKSFIVRVEDQAPPSITVPSATVVVPALGSQGADVDATSFNVLVTDNVDASVTATCTVPGATPGSTTAISLTSTSVPFPLGDTTVTCTASDAATNPALAKSFIVRVEDQAPPSITVPSATVVVPALGSQGADVDATSFNVLVTDNVDASVTAICTVPGATPGSTTAISLTSTSVPFPLGDTTVTCTASDAATNPALAKSFIVRVEDQAPPSITVPSATVVVPALGSQGADVDATSFNVLVTDNVDASVTATCTVPGATPGSTTAISLTSTSVPFPLGDTTVTCTASDAATNPALAKSFIVRVEDQAPPSITVPSATVVVPALGSQGADVDATSFNVLVTDNVDASVTATCTVPGATPGSTTAISLTSTSVPFPLGDTTVTCTASDAATNPALAKSFIVRVEDQAPPSITVPSATVVVPALGSQGADVDATSFNVLVTDNVDASVTATCTVPGATPGSTTAISLTSTSVPFPLGDTTVTCTASDAATNPALAKSFIVRVEDQAPPSITVPSATVVVPALGSQGADVDATSFNVLVTDNVDASVTAICTVPGATPGSTTAISLTSTSVPFPLGDTTVTCTASDAATNPALAKSFIVRVEDQAPPSITVPSATVVVPALGSQGADVDATSFNVLVTDNVDASVTATCTVPGATPGSTTAISLTSTSVPFPLGDTTVTCTASDAATNPALAKSFIVRVEDQAPPSITVPSATVVVPALGSQGADVDATSFNVLVTDNVDASVTATCTVPGATPGSTTAISLTSTSVPFPLGDTTVTCTASDAATNPALAKSFIVRVEDQAPPSITVPSATVVVPALGSQGADVDATSFNVLVTDNVDASVTATCTVPGATPGSTTAISLTSTSVPFPLGDTTVTCTASDAATNPALAKSFIVRVEDQAPPSITVPSATVVVPALGSQGADVDATSFNVLVTDNVDASVTAICTVPGATPGSTTAISLTSTSVPFPLGDTTVTCTASDAATNPALAKSFIVRVEDQAPPSITVPSATVVVPALGSQGADVDATSFNVLVTDNVDASVTATCTVPGATPGSTTAISLTSTSVPFPLGDTTVTCTASDAATNPALAKSFIVRVEDQAPPSITVPSATVVVPALGSQGADVDATSFNVLVTDNVDASVTAICTVPGATPGSTTAISLTSTSVPFPLGDTTVTCTASDAATNPALAKSFIVRVEDQAPPSITVPSATVVVPALGSQGADVDATSFNVLVTDNVDASVTAICTVPGATPGSTTAISLTSTSVPFPLGDTTVTCTASDAATNPALAKSFIVRVEDQAPPSITVPSATVVVPALGSQGADVDATSFNVLVTDNVDASVTAICTVPGATPGSTTAISLTSTSVPFPLGDTTVTCTASDAATNPALAKSFIVRVEDQAPPSITVPSATVVVPALGSQGADVDATSFNVLVTDNVDASVTAICTVPGATPGSTTAISLTSTSVPFPLGDTTVTCTASDAATNPALAKSFIVRVEDQAPPSITVPSATVVVPALGSQGADVDATSFNVLVTDNVDASVTAICTVPGATPGSTTAISLTSTSVPFPLGDTTVTCTASDAATNPALAKSFIVRVEDQAPPSITVPSATVVVPALGSQGADVDATSFNVLVTDNVDASVTAICTVPGATPGSTTAISLTSTSVPFPLGDTTVTCTASDAATNPALAKSFIVRVEDQAPPSITVPSATVVVPALGSQGADVDATSFNVLVTDNVDASVTAICTVPGATPGSTTAISLTSTSVPFPLGDTTVTCTASDAATNPALAKSFIVRVEDQAPPSITVPSATVVVPALGSQGADVDATSFNVLVTDNVDASVTAICTVPGATPGSTTAISLTSTSVPFPLGDTTVTCTASDAATNPALAKSFIVRVEDQAPPSITVPSATVVVPALGSQGADVDATSFNVLVTDNVDASVTATCTVPGATPGSTTAISLTSTSVPFPLGDTTVTCTASDAATNPALAKSFIVRVEDQAPPSITVPSATVVVPALGSQGADVDATSFNVLVTDNVDASVTATCTVPGATPGSTTAISLTSTSVPFPLGDTTVTCTASDAATNPALAKSFIVRVEDQAPPSITVPSATVVVPALGSQGADVDATSFNVLVTDNVDASVTAICTVPGATPGSTTAISLTSTSVPFPLGDTTVTCTASDAATNPALAKSFIVRVEDQAPPSITVPSATVVVPALGSQGADVDATSFNVLVTDNVDASVTATCTVPGATPGSTTAISLTSTSVPFPLGDTTVTCTASDAATNPALAKSFIVRVEDQAPPSITVPSATVVVPALGSQGADVDATSFNVLVTDNVDASVTAICTVPGATPGSTTAISLTSTSVPFPLGDTTVTCTASDAATNPALAKSFIVRVEDQAPPSITVPSATVVVPALGSQGADVDATSFNVLVTDNVDASVTAICTVPGATPGSTTAISLTSTSVPFPLGDTTVTCTASDAATNPALAKSFIVRVEDQAPPSITVPSATVVVPALGSQGADVDATSFNVLVTDNVDASVTAICTVPGATPGSTTAISLTSTSVPFPLGDTTVTCTASDAATNPALAKSFIVRVEDQAPPSITVPSATVVVPALGSQGADVDATSFNVLVTDNVDASVTAICTVPGATPGSTTAISLTSTSVPFPLGDTTVTCTASDAATNPALAKSFIVRVEDQAPPSITVPSATVVVPALGSQGADVDATSFNVLVTDNVDASVTATCTVPGATPGSTTAISLTSTSVPFPLGDTTVTCTASDAATNPALAKSFIVRVEDQAPPSITVPSATVVVPALGSQGADVDATSFNVLVTDNVDASVTATCTVPGATPGSTTAISLTSTSVPFPLGDTTVTCTASDAATNPALAKSFIVRVEDQAPPSITVPSATVVVPALGSQGADVDATSFNVLVTDNVDASVTAICTVPGATPGSTTAISLTSTSVPFPLGDTTVTCTASDAATNPALAKSFIVRVEDQAPPSITVPSATVVVPALGSQGADVDATSFNVLVTDNVDASVTATCTVPGATPGSTTAISLTSTSVPFPLGDTTVTCTASDAATNPALAKSFIVRVEDQAPPSITVPSATVVVPALGSQGADVDATSFNVLVTDNVDASVTATCTVPGATPGSTTAISLTSTSVPFPLGDTTVTCTASDAATNPALAKSFIVRVEDQAPPSITVPSATVVVPALGSQGADVDATSFNVLVTDNVDASVTAICTVPGATPGSTTAISLTSTSVPFPLGDTTVTCTASDAATNPALAKSFIVRVEDQAPPSITVPSATVVVPALGSQGADVDATSFNVLVTDNVDASVTATCTVPGATPGSTTAISLTSTSVPFPLGDTTVTCTASDAATNPALAKSFIVRVEDQAPPSITVPSATVVVPALGSQGADVDATSFNVLVTDNVDASVTATCTVPGATPGSTTAISLTSTSVPFPLGDTTVTCTASDAATNPALAKSFIVRVEDQAPPSITVPSATVVVPALGSQGADVDATSFNVLVTDNVDASVTAICTVPGATPGSTTAISLTSTSVPFPLGDTTVTCTASDAATNPALAKSFIVRVEDQAPPSITVPSATVVVPALGSQGADVDATSFNVLVTDNVDASVTATCTVPGATPGSTTAISLTSTSVPFPLGDTTVTCTASDAATNPALAKSFIVRVVDSLPPTISGMPANQNGVQATSAAGAVINYTPPTATDAVDGAVTPVCKLPGDVPLVSGTTVVAIGGPYTVTCTASDGRGNIATETFTVTVVDTAAPVFSNVPSNIANVQATGPSGAAVSYSAPTASDAVSGAVTPTCSPASGTTFPIATTTVTCTATDGRSNSATATFTVTVVDTAAPVFSNVPSNIANVQATGPSGAAVSYAAPTASDAVSGAVTPTCSPASGTTFPIAITTVTCTATDGRSNSATATFTVTVVDTAAPVFSNVPSNIANVQATGPSGAAVSYAAPTASDAVSGAVTPSCSPASGATFPIATTTVTCTATDGRSNSATATFTVTVVDTAAPVFSNVPSNIANVQATGPSGAAVSYAAPTASDAVSGAVTPTCSPASGTTFPIATTTVTCTATDGRSNSATATFTVTVVDTAAPVFSNVPSNIANVQATGPSGAAVSYAAPTASDAVSGAVTPSCSPASGTTFPIATTTVTCTATDGRSNSATATFTVTVVDTAAPVFSNVPSNIANVQATGPSGAAVSYAAPTASDAVSGAVTPTCSPASGTTFPIAITTVTCTATDGRSNSATATFTVTVVDTAAPVFSNVPSNIANVQATGPSGAAVSYAAPTASDAVSGAVTPSCSPASGTTFPIATTTVTCTATDGRSNSATATFTVTVVDTAAPVFSNVPSNIANVQAAGPSGANVTYTAPTANDAVSGAVTPTCSPASGATFPIATTTVTCTATDGRSNSATATFTVTVVDTAAPVFSNVPSNIANVQATGPSGAAVSYAAPTASDAVSGAVTPSCSPASGATFPIATTTVTCTATDGRSNSATATFTVTVVDTAAPVISGAVDTVLVTNTASGAQYSSAIWPNAITATDAVDGSRAVSCTVPGGTSIYAATFTASAATTVTCTAADTRGNTATRTFTVTVTTKCDGFASTQFMSGTTQNTQNVVVGQSLVITWSLGGNFGTSVLASTTLQRLASCTSTTLAGTASTVSPSASLVIDASNNYQTAYMWQW</sequence>
<dbReference type="InterPro" id="IPR003410">
    <property type="entry name" value="HYR_dom"/>
</dbReference>
<feature type="chain" id="PRO_5032934766" description="HYR domain-containing protein" evidence="5">
    <location>
        <begin position="23"/>
        <end position="6010"/>
    </location>
</feature>
<feature type="disulfide bond" evidence="4">
    <location>
        <begin position="356"/>
        <end position="365"/>
    </location>
</feature>
<feature type="domain" description="HYR" evidence="7">
    <location>
        <begin position="2553"/>
        <end position="2653"/>
    </location>
</feature>
<evidence type="ECO:0000256" key="4">
    <source>
        <dbReference type="PROSITE-ProRule" id="PRU00076"/>
    </source>
</evidence>
<feature type="domain" description="HYR" evidence="7">
    <location>
        <begin position="4611"/>
        <end position="4711"/>
    </location>
</feature>
<feature type="domain" description="EGF-like" evidence="6">
    <location>
        <begin position="284"/>
        <end position="325"/>
    </location>
</feature>
<feature type="domain" description="HYR" evidence="7">
    <location>
        <begin position="1769"/>
        <end position="1869"/>
    </location>
</feature>
<dbReference type="PANTHER" id="PTHR24273:SF32">
    <property type="entry name" value="HYALIN"/>
    <property type="match status" value="1"/>
</dbReference>
<feature type="disulfide bond" evidence="4">
    <location>
        <begin position="504"/>
        <end position="521"/>
    </location>
</feature>
<feature type="domain" description="HYR" evidence="7">
    <location>
        <begin position="5668"/>
        <end position="5751"/>
    </location>
</feature>
<dbReference type="PROSITE" id="PS01186">
    <property type="entry name" value="EGF_2"/>
    <property type="match status" value="4"/>
</dbReference>
<feature type="domain" description="EGF-like" evidence="6">
    <location>
        <begin position="119"/>
        <end position="158"/>
    </location>
</feature>
<evidence type="ECO:0000259" key="7">
    <source>
        <dbReference type="PROSITE" id="PS50825"/>
    </source>
</evidence>
<feature type="domain" description="HYR" evidence="7">
    <location>
        <begin position="5094"/>
        <end position="5177"/>
    </location>
</feature>
<feature type="domain" description="HYR" evidence="7">
    <location>
        <begin position="5506"/>
        <end position="5587"/>
    </location>
</feature>
<feature type="domain" description="HYR" evidence="7">
    <location>
        <begin position="2749"/>
        <end position="2849"/>
    </location>
</feature>
<comment type="caution">
    <text evidence="4">Lacks conserved residue(s) required for the propagation of feature annotation.</text>
</comment>
<feature type="domain" description="EGF-like" evidence="6">
    <location>
        <begin position="368"/>
        <end position="409"/>
    </location>
</feature>
<feature type="domain" description="HYR" evidence="7">
    <location>
        <begin position="4905"/>
        <end position="5005"/>
    </location>
</feature>
<dbReference type="EMBL" id="JAEHOD010000012">
    <property type="protein sequence ID" value="KAG2449914.1"/>
    <property type="molecule type" value="Genomic_DNA"/>
</dbReference>
<feature type="domain" description="HYR" evidence="7">
    <location>
        <begin position="2945"/>
        <end position="3045"/>
    </location>
</feature>
<dbReference type="InterPro" id="IPR000742">
    <property type="entry name" value="EGF"/>
</dbReference>
<feature type="domain" description="EGF-like" evidence="6">
    <location>
        <begin position="242"/>
        <end position="282"/>
    </location>
</feature>
<feature type="domain" description="HYR" evidence="7">
    <location>
        <begin position="5422"/>
        <end position="5505"/>
    </location>
</feature>
<feature type="disulfide bond" evidence="4">
    <location>
        <begin position="440"/>
        <end position="449"/>
    </location>
</feature>
<comment type="caution">
    <text evidence="8">The sequence shown here is derived from an EMBL/GenBank/DDBJ whole genome shotgun (WGS) entry which is preliminary data.</text>
</comment>
<dbReference type="PANTHER" id="PTHR24273">
    <property type="entry name" value="FI04643P-RELATED"/>
    <property type="match status" value="1"/>
</dbReference>
<feature type="domain" description="EGF-like" evidence="6">
    <location>
        <begin position="493"/>
        <end position="533"/>
    </location>
</feature>
<feature type="disulfide bond" evidence="4">
    <location>
        <begin position="188"/>
        <end position="197"/>
    </location>
</feature>